<sequence length="29" mass="3146">MPCDPPGSVLAKPFANDELERAFRKALTA</sequence>
<reference evidence="1 2" key="1">
    <citation type="submission" date="2014-03" db="EMBL/GenBank/DDBJ databases">
        <title>Whole genome sequence of Novosphingobium resinovorum KF1.</title>
        <authorList>
            <person name="Gan H.M."/>
            <person name="Gan H.Y."/>
            <person name="Chew T.H."/>
            <person name="Savka M.A."/>
        </authorList>
    </citation>
    <scope>NUCLEOTIDE SEQUENCE [LARGE SCALE GENOMIC DNA]</scope>
    <source>
        <strain evidence="1 2">KF1</strain>
    </source>
</reference>
<dbReference type="Proteomes" id="UP000024329">
    <property type="component" value="Unassembled WGS sequence"/>
</dbReference>
<accession>A0A031JNP2</accession>
<protein>
    <submittedName>
        <fullName evidence="1">CheY-like receiver domain-containing protein</fullName>
    </submittedName>
</protein>
<dbReference type="EMBL" id="JFYZ01000026">
    <property type="protein sequence ID" value="EZP79376.1"/>
    <property type="molecule type" value="Genomic_DNA"/>
</dbReference>
<gene>
    <name evidence="1" type="ORF">BV97_04043</name>
</gene>
<name>A0A031JNP2_9SPHN</name>
<dbReference type="AlphaFoldDB" id="A0A031JNP2"/>
<proteinExistence type="predicted"/>
<organism evidence="1 2">
    <name type="scientific">Novosphingobium resinovorum</name>
    <dbReference type="NCBI Taxonomy" id="158500"/>
    <lineage>
        <taxon>Bacteria</taxon>
        <taxon>Pseudomonadati</taxon>
        <taxon>Pseudomonadota</taxon>
        <taxon>Alphaproteobacteria</taxon>
        <taxon>Sphingomonadales</taxon>
        <taxon>Sphingomonadaceae</taxon>
        <taxon>Novosphingobium</taxon>
    </lineage>
</organism>
<evidence type="ECO:0000313" key="1">
    <source>
        <dbReference type="EMBL" id="EZP79376.1"/>
    </source>
</evidence>
<comment type="caution">
    <text evidence="1">The sequence shown here is derived from an EMBL/GenBank/DDBJ whole genome shotgun (WGS) entry which is preliminary data.</text>
</comment>
<evidence type="ECO:0000313" key="2">
    <source>
        <dbReference type="Proteomes" id="UP000024329"/>
    </source>
</evidence>